<accession>A0A6I6CPV9</accession>
<organism evidence="1 2">
    <name type="scientific">Wolbachia pipientis</name>
    <dbReference type="NCBI Taxonomy" id="955"/>
    <lineage>
        <taxon>Bacteria</taxon>
        <taxon>Pseudomonadati</taxon>
        <taxon>Pseudomonadota</taxon>
        <taxon>Alphaproteobacteria</taxon>
        <taxon>Rickettsiales</taxon>
        <taxon>Anaplasmataceae</taxon>
        <taxon>Wolbachieae</taxon>
        <taxon>Wolbachia</taxon>
    </lineage>
</organism>
<dbReference type="InterPro" id="IPR027417">
    <property type="entry name" value="P-loop_NTPase"/>
</dbReference>
<dbReference type="EMBL" id="CP037426">
    <property type="protein sequence ID" value="QGT16624.1"/>
    <property type="molecule type" value="Genomic_DNA"/>
</dbReference>
<name>A0A6I6CPV9_WOLPI</name>
<proteinExistence type="predicted"/>
<dbReference type="Gene3D" id="3.40.50.300">
    <property type="entry name" value="P-loop containing nucleotide triphosphate hydrolases"/>
    <property type="match status" value="1"/>
</dbReference>
<reference evidence="1 2" key="1">
    <citation type="submission" date="2019-03" db="EMBL/GenBank/DDBJ databases">
        <title>Wolbachia endosymbiont of Haematobia irritans wIrr.</title>
        <authorList>
            <person name="Parry R.H."/>
            <person name="Asgari S."/>
        </authorList>
    </citation>
    <scope>NUCLEOTIDE SEQUENCE [LARGE SCALE GENOMIC DNA]</scope>
    <source>
        <strain evidence="2">wIrr</strain>
    </source>
</reference>
<gene>
    <name evidence="1" type="ORF">E0495_05485</name>
</gene>
<dbReference type="Pfam" id="PF13671">
    <property type="entry name" value="AAA_33"/>
    <property type="match status" value="1"/>
</dbReference>
<protein>
    <submittedName>
        <fullName evidence="1">Uncharacterized protein</fullName>
    </submittedName>
</protein>
<evidence type="ECO:0000313" key="2">
    <source>
        <dbReference type="Proteomes" id="UP000422744"/>
    </source>
</evidence>
<dbReference type="AlphaFoldDB" id="A0A6I6CPV9"/>
<dbReference type="SUPFAM" id="SSF52540">
    <property type="entry name" value="P-loop containing nucleoside triphosphate hydrolases"/>
    <property type="match status" value="1"/>
</dbReference>
<dbReference type="Proteomes" id="UP000422744">
    <property type="component" value="Chromosome"/>
</dbReference>
<evidence type="ECO:0000313" key="1">
    <source>
        <dbReference type="EMBL" id="QGT16624.1"/>
    </source>
</evidence>
<sequence length="224" mass="25948">MYNVYTFYIIENSFLLVFIMGKTLIYLIGFPGSGKFTTAKELCKIIGAVIVSNNLFNNIIFDIVKLQNAEVPDDLWEKIFAVRENVLAILEKHYVKSKHYIFTNELIEGDPYDQRLYNSVVNLSKKMDMEIFSVVLHCNNEKLVRRVQSEERYQENKITDPDFAIKKIEGKRLFIPEGSLEIDNSNLSAKEVAKKIVEEMKKEKNGKLIKTSVTNHLKTERTRG</sequence>